<comment type="caution">
    <text evidence="2">The sequence shown here is derived from an EMBL/GenBank/DDBJ whole genome shotgun (WGS) entry which is preliminary data.</text>
</comment>
<protein>
    <submittedName>
        <fullName evidence="2">Uncharacterized protein</fullName>
    </submittedName>
</protein>
<proteinExistence type="predicted"/>
<gene>
    <name evidence="2" type="ORF">OSB04_005404</name>
</gene>
<feature type="compositionally biased region" description="Basic and acidic residues" evidence="1">
    <location>
        <begin position="51"/>
        <end position="71"/>
    </location>
</feature>
<feature type="compositionally biased region" description="Basic and acidic residues" evidence="1">
    <location>
        <begin position="33"/>
        <end position="44"/>
    </location>
</feature>
<accession>A0AA38THQ4</accession>
<dbReference type="Proteomes" id="UP001172457">
    <property type="component" value="Chromosome 2"/>
</dbReference>
<sequence length="167" mass="18772">MSYEVNTCSSADKANETGAPFVMFPMPTMDPIEFCHVDKEPETEKEGEEDQSQKEGEGDQSQKKSEGDQLQKENTQQEDLVEDSHSSNLIDSETNVTESTFQNEDHDAYESNLGVDLSEEPLHLSRTQKNHPSSLNPNSGMFSCFLSQTKPKKVFDAMKDPSWIEAM</sequence>
<feature type="compositionally biased region" description="Polar residues" evidence="1">
    <location>
        <begin position="125"/>
        <end position="139"/>
    </location>
</feature>
<reference evidence="2" key="1">
    <citation type="submission" date="2023-03" db="EMBL/GenBank/DDBJ databases">
        <title>Chromosome-scale reference genome and RAD-based genetic map of yellow starthistle (Centaurea solstitialis) reveal putative structural variation and QTLs associated with invader traits.</title>
        <authorList>
            <person name="Reatini B."/>
            <person name="Cang F.A."/>
            <person name="Jiang Q."/>
            <person name="Mckibben M.T.W."/>
            <person name="Barker M.S."/>
            <person name="Rieseberg L.H."/>
            <person name="Dlugosch K.M."/>
        </authorList>
    </citation>
    <scope>NUCLEOTIDE SEQUENCE</scope>
    <source>
        <strain evidence="2">CAN-66</strain>
        <tissue evidence="2">Leaf</tissue>
    </source>
</reference>
<evidence type="ECO:0000256" key="1">
    <source>
        <dbReference type="SAM" id="MobiDB-lite"/>
    </source>
</evidence>
<evidence type="ECO:0000313" key="3">
    <source>
        <dbReference type="Proteomes" id="UP001172457"/>
    </source>
</evidence>
<dbReference type="AlphaFoldDB" id="A0AA38THQ4"/>
<organism evidence="2 3">
    <name type="scientific">Centaurea solstitialis</name>
    <name type="common">yellow star-thistle</name>
    <dbReference type="NCBI Taxonomy" id="347529"/>
    <lineage>
        <taxon>Eukaryota</taxon>
        <taxon>Viridiplantae</taxon>
        <taxon>Streptophyta</taxon>
        <taxon>Embryophyta</taxon>
        <taxon>Tracheophyta</taxon>
        <taxon>Spermatophyta</taxon>
        <taxon>Magnoliopsida</taxon>
        <taxon>eudicotyledons</taxon>
        <taxon>Gunneridae</taxon>
        <taxon>Pentapetalae</taxon>
        <taxon>asterids</taxon>
        <taxon>campanulids</taxon>
        <taxon>Asterales</taxon>
        <taxon>Asteraceae</taxon>
        <taxon>Carduoideae</taxon>
        <taxon>Cardueae</taxon>
        <taxon>Centaureinae</taxon>
        <taxon>Centaurea</taxon>
    </lineage>
</organism>
<feature type="compositionally biased region" description="Polar residues" evidence="1">
    <location>
        <begin position="86"/>
        <end position="102"/>
    </location>
</feature>
<name>A0AA38THQ4_9ASTR</name>
<keyword evidence="3" id="KW-1185">Reference proteome</keyword>
<evidence type="ECO:0000313" key="2">
    <source>
        <dbReference type="EMBL" id="KAJ9560244.1"/>
    </source>
</evidence>
<feature type="region of interest" description="Disordered" evidence="1">
    <location>
        <begin position="1"/>
        <end position="139"/>
    </location>
</feature>
<dbReference type="EMBL" id="JARYMX010000002">
    <property type="protein sequence ID" value="KAJ9560244.1"/>
    <property type="molecule type" value="Genomic_DNA"/>
</dbReference>
<feature type="compositionally biased region" description="Polar residues" evidence="1">
    <location>
        <begin position="1"/>
        <end position="12"/>
    </location>
</feature>